<dbReference type="GO" id="GO:0042918">
    <property type="term" value="P:alkanesulfonate transmembrane transport"/>
    <property type="evidence" value="ECO:0007669"/>
    <property type="project" value="TreeGrafter"/>
</dbReference>
<evidence type="ECO:0000313" key="7">
    <source>
        <dbReference type="Proteomes" id="UP000241546"/>
    </source>
</evidence>
<gene>
    <name evidence="6" type="ORF">BBK36DRAFT_1171968</name>
</gene>
<keyword evidence="7" id="KW-1185">Reference proteome</keyword>
<name>A0A2T4B1Q8_9HYPO</name>
<organism evidence="6 7">
    <name type="scientific">Trichoderma citrinoviride</name>
    <dbReference type="NCBI Taxonomy" id="58853"/>
    <lineage>
        <taxon>Eukaryota</taxon>
        <taxon>Fungi</taxon>
        <taxon>Dikarya</taxon>
        <taxon>Ascomycota</taxon>
        <taxon>Pezizomycotina</taxon>
        <taxon>Sordariomycetes</taxon>
        <taxon>Hypocreomycetidae</taxon>
        <taxon>Hypocreales</taxon>
        <taxon>Hypocreaceae</taxon>
        <taxon>Trichoderma</taxon>
    </lineage>
</organism>
<dbReference type="AlphaFoldDB" id="A0A2T4B1Q8"/>
<evidence type="ECO:0000313" key="6">
    <source>
        <dbReference type="EMBL" id="PTB63168.1"/>
    </source>
</evidence>
<dbReference type="RefSeq" id="XP_024746488.1">
    <property type="nucleotide sequence ID" value="XM_024895652.1"/>
</dbReference>
<evidence type="ECO:0000256" key="3">
    <source>
        <dbReference type="ARBA" id="ARBA00022729"/>
    </source>
</evidence>
<dbReference type="Proteomes" id="UP000241546">
    <property type="component" value="Unassembled WGS sequence"/>
</dbReference>
<accession>A0A2T4B1Q8</accession>
<dbReference type="Gene3D" id="3.40.190.10">
    <property type="entry name" value="Periplasmic binding protein-like II"/>
    <property type="match status" value="2"/>
</dbReference>
<protein>
    <recommendedName>
        <fullName evidence="5">SsuA/THI5-like domain-containing protein</fullName>
    </recommendedName>
</protein>
<feature type="signal peptide" evidence="4">
    <location>
        <begin position="1"/>
        <end position="17"/>
    </location>
</feature>
<reference evidence="7" key="1">
    <citation type="submission" date="2016-07" db="EMBL/GenBank/DDBJ databases">
        <title>Multiple horizontal gene transfer events from other fungi enriched the ability of initially mycotrophic Trichoderma (Ascomycota) to feed on dead plant biomass.</title>
        <authorList>
            <consortium name="DOE Joint Genome Institute"/>
            <person name="Atanasova L."/>
            <person name="Chenthamara K."/>
            <person name="Zhang J."/>
            <person name="Grujic M."/>
            <person name="Henrissat B."/>
            <person name="Kuo A."/>
            <person name="Aerts A."/>
            <person name="Salamov A."/>
            <person name="Lipzen A."/>
            <person name="Labutti K."/>
            <person name="Barry K."/>
            <person name="Miao Y."/>
            <person name="Rahimi M.J."/>
            <person name="Shen Q."/>
            <person name="Grigoriev I.V."/>
            <person name="Kubicek C.P."/>
            <person name="Druzhinina I.S."/>
        </authorList>
    </citation>
    <scope>NUCLEOTIDE SEQUENCE [LARGE SCALE GENOMIC DNA]</scope>
    <source>
        <strain evidence="7">TUCIM 6016</strain>
    </source>
</reference>
<dbReference type="SUPFAM" id="SSF53850">
    <property type="entry name" value="Periplasmic binding protein-like II"/>
    <property type="match status" value="1"/>
</dbReference>
<dbReference type="GeneID" id="36603770"/>
<keyword evidence="3 4" id="KW-0732">Signal</keyword>
<evidence type="ECO:0000256" key="2">
    <source>
        <dbReference type="ARBA" id="ARBA00010742"/>
    </source>
</evidence>
<comment type="subcellular location">
    <subcellularLocation>
        <location evidence="1">Periplasm</location>
    </subcellularLocation>
</comment>
<dbReference type="PANTHER" id="PTHR30024">
    <property type="entry name" value="ALIPHATIC SULFONATES-BINDING PROTEIN-RELATED"/>
    <property type="match status" value="1"/>
</dbReference>
<evidence type="ECO:0000259" key="5">
    <source>
        <dbReference type="Pfam" id="PF09084"/>
    </source>
</evidence>
<feature type="chain" id="PRO_5015532632" description="SsuA/THI5-like domain-containing protein" evidence="4">
    <location>
        <begin position="18"/>
        <end position="355"/>
    </location>
</feature>
<evidence type="ECO:0000256" key="1">
    <source>
        <dbReference type="ARBA" id="ARBA00004418"/>
    </source>
</evidence>
<sequence>MQSRSLVLAGLAACAQALDTVQYGAFLATATYSVANQLGFFTENSLNVVYNQVPNSTAAFASILSGEYDILTATVDNALNYRFNQNQEVTVLGQLDQGPDLVLASIPSITSIDQLRGKPIIVDSPLSGYAYLLQDVLATNGLTLANNDYYFMTVGGTPQRYSALVNEVLPNGTAVYATILTYPFTVEGQNLPSGQAPTILARISDVVAPVTSSAFTIRESSLASTSETALLTRFMTSMYAANKFLLNPKNKACSVQALVKQLGVSQDVAAQEYASAVNTLSGEVSPPLNDFTVSQTGIMNDVQIRLQFGGFSTPADFNFTAALVPGTGQLIDYSVKDAAVAQYQKNPLKGNCTLA</sequence>
<dbReference type="InterPro" id="IPR015168">
    <property type="entry name" value="SsuA/THI5"/>
</dbReference>
<proteinExistence type="inferred from homology"/>
<dbReference type="EMBL" id="KZ680220">
    <property type="protein sequence ID" value="PTB63168.1"/>
    <property type="molecule type" value="Genomic_DNA"/>
</dbReference>
<feature type="domain" description="SsuA/THI5-like" evidence="5">
    <location>
        <begin position="31"/>
        <end position="172"/>
    </location>
</feature>
<dbReference type="GO" id="GO:0042597">
    <property type="term" value="C:periplasmic space"/>
    <property type="evidence" value="ECO:0007669"/>
    <property type="project" value="UniProtKB-SubCell"/>
</dbReference>
<comment type="similarity">
    <text evidence="2">Belongs to the bacterial solute-binding protein SsuA/TauA family.</text>
</comment>
<dbReference type="PANTHER" id="PTHR30024:SF47">
    <property type="entry name" value="TAURINE-BINDING PERIPLASMIC PROTEIN"/>
    <property type="match status" value="1"/>
</dbReference>
<dbReference type="Pfam" id="PF09084">
    <property type="entry name" value="NMT1"/>
    <property type="match status" value="1"/>
</dbReference>
<evidence type="ECO:0000256" key="4">
    <source>
        <dbReference type="SAM" id="SignalP"/>
    </source>
</evidence>
<dbReference type="OrthoDB" id="3471445at2759"/>